<dbReference type="AlphaFoldDB" id="A0A4U6W418"/>
<evidence type="ECO:0000259" key="1">
    <source>
        <dbReference type="PROSITE" id="PS50144"/>
    </source>
</evidence>
<evidence type="ECO:0000313" key="3">
    <source>
        <dbReference type="Proteomes" id="UP000298652"/>
    </source>
</evidence>
<dbReference type="Gramene" id="TKW36314">
    <property type="protein sequence ID" value="TKW36314"/>
    <property type="gene ID" value="SEVIR_2G432600v2"/>
</dbReference>
<gene>
    <name evidence="2" type="ORF">SEVIR_2G432600v2</name>
</gene>
<accession>A0A4U6W418</accession>
<dbReference type="CDD" id="cd00121">
    <property type="entry name" value="MATH"/>
    <property type="match status" value="2"/>
</dbReference>
<evidence type="ECO:0000313" key="2">
    <source>
        <dbReference type="EMBL" id="TKW36314.1"/>
    </source>
</evidence>
<organism evidence="2 3">
    <name type="scientific">Setaria viridis</name>
    <name type="common">Green bristlegrass</name>
    <name type="synonym">Setaria italica subsp. viridis</name>
    <dbReference type="NCBI Taxonomy" id="4556"/>
    <lineage>
        <taxon>Eukaryota</taxon>
        <taxon>Viridiplantae</taxon>
        <taxon>Streptophyta</taxon>
        <taxon>Embryophyta</taxon>
        <taxon>Tracheophyta</taxon>
        <taxon>Spermatophyta</taxon>
        <taxon>Magnoliopsida</taxon>
        <taxon>Liliopsida</taxon>
        <taxon>Poales</taxon>
        <taxon>Poaceae</taxon>
        <taxon>PACMAD clade</taxon>
        <taxon>Panicoideae</taxon>
        <taxon>Panicodae</taxon>
        <taxon>Paniceae</taxon>
        <taxon>Cenchrinae</taxon>
        <taxon>Setaria</taxon>
    </lineage>
</organism>
<dbReference type="EMBL" id="CM016553">
    <property type="protein sequence ID" value="TKW36314.1"/>
    <property type="molecule type" value="Genomic_DNA"/>
</dbReference>
<keyword evidence="3" id="KW-1185">Reference proteome</keyword>
<dbReference type="PANTHER" id="PTHR46162:SF2">
    <property type="entry name" value="ANKYRIN REPEAT-CONTAINING PROTEIN-RELATED"/>
    <property type="match status" value="1"/>
</dbReference>
<protein>
    <recommendedName>
        <fullName evidence="1">MATH domain-containing protein</fullName>
    </recommendedName>
</protein>
<dbReference type="Proteomes" id="UP000298652">
    <property type="component" value="Chromosome 2"/>
</dbReference>
<dbReference type="SUPFAM" id="SSF49599">
    <property type="entry name" value="TRAF domain-like"/>
    <property type="match status" value="2"/>
</dbReference>
<dbReference type="InterPro" id="IPR008974">
    <property type="entry name" value="TRAF-like"/>
</dbReference>
<sequence>MGAAASSHDRQRGTDAGARYRSFEEMVNETFMVSGTPVGSHGEVVGIPVEANQGAQDDAARGSFDYIWRIEGLPSSQEEGNFRSQFEAKGLEWEISLLLASDSRDQRSVSVRLYLRGDAPCGWEDNAAKLRLTYAITLFNQNSCRQDWQRSAINTFADHRDGKWSIKEFIASDAFMDPSNGFVVDGSCTLGVTLLRVHLLRVKKESLLVHHRPVNHEHTWLVRNFFTMEHQCMRREEFEAAGCRWSIYLHRIRVEHYSHDDVVLFLSLDSTTAQKKSITASYQFQVRGLASGYEFRNAYTNVFVPGQCHGGELSIPCDGYGKYGWSFEEFEEDTWRVRMRLTVIGYVEAKGNDVRALQLEDP</sequence>
<dbReference type="InterPro" id="IPR002083">
    <property type="entry name" value="MATH/TRAF_dom"/>
</dbReference>
<name>A0A4U6W418_SETVI</name>
<dbReference type="PROSITE" id="PS50144">
    <property type="entry name" value="MATH"/>
    <property type="match status" value="1"/>
</dbReference>
<proteinExistence type="predicted"/>
<dbReference type="Gene3D" id="2.60.210.10">
    <property type="entry name" value="Apoptosis, Tumor Necrosis Factor Receptor Associated Protein 2, Chain A"/>
    <property type="match status" value="2"/>
</dbReference>
<reference evidence="2" key="1">
    <citation type="submission" date="2019-03" db="EMBL/GenBank/DDBJ databases">
        <title>WGS assembly of Setaria viridis.</title>
        <authorList>
            <person name="Huang P."/>
            <person name="Jenkins J."/>
            <person name="Grimwood J."/>
            <person name="Barry K."/>
            <person name="Healey A."/>
            <person name="Mamidi S."/>
            <person name="Sreedasyam A."/>
            <person name="Shu S."/>
            <person name="Feldman M."/>
            <person name="Wu J."/>
            <person name="Yu Y."/>
            <person name="Chen C."/>
            <person name="Johnson J."/>
            <person name="Rokhsar D."/>
            <person name="Baxter I."/>
            <person name="Schmutz J."/>
            <person name="Brutnell T."/>
            <person name="Kellogg E."/>
        </authorList>
    </citation>
    <scope>NUCLEOTIDE SEQUENCE [LARGE SCALE GENOMIC DNA]</scope>
</reference>
<feature type="domain" description="MATH" evidence="1">
    <location>
        <begin position="63"/>
        <end position="194"/>
    </location>
</feature>
<dbReference type="PANTHER" id="PTHR46162">
    <property type="entry name" value="TRAF-LIKE FAMILY PROTEIN"/>
    <property type="match status" value="1"/>
</dbReference>
<dbReference type="Pfam" id="PF22486">
    <property type="entry name" value="MATH_2"/>
    <property type="match status" value="1"/>
</dbReference>